<name>A0A1W9YSK8_MYCAN</name>
<proteinExistence type="predicted"/>
<evidence type="ECO:0000313" key="2">
    <source>
        <dbReference type="EMBL" id="ORA02902.1"/>
    </source>
</evidence>
<accession>A0A1W9YSK8</accession>
<feature type="non-terminal residue" evidence="2">
    <location>
        <position position="68"/>
    </location>
</feature>
<dbReference type="EMBL" id="MVHE01000356">
    <property type="protein sequence ID" value="ORA02902.1"/>
    <property type="molecule type" value="Genomic_DNA"/>
</dbReference>
<sequence>MPAVTTPSNHWGDERRKLSHQPPVRGQILGRRQARRLSQHFARVGVEAPPKRLQEMLLGAPAADEEWT</sequence>
<protein>
    <submittedName>
        <fullName evidence="2">Uncharacterized protein</fullName>
    </submittedName>
</protein>
<keyword evidence="3" id="KW-1185">Reference proteome</keyword>
<evidence type="ECO:0000313" key="3">
    <source>
        <dbReference type="Proteomes" id="UP000192284"/>
    </source>
</evidence>
<comment type="caution">
    <text evidence="2">The sequence shown here is derived from an EMBL/GenBank/DDBJ whole genome shotgun (WGS) entry which is preliminary data.</text>
</comment>
<dbReference type="AlphaFoldDB" id="A0A1W9YSK8"/>
<reference evidence="2 3" key="1">
    <citation type="submission" date="2017-02" db="EMBL/GenBank/DDBJ databases">
        <title>The new phylogeny of genus Mycobacterium.</title>
        <authorList>
            <person name="Tortoli E."/>
            <person name="Trovato A."/>
            <person name="Cirillo D.M."/>
        </authorList>
    </citation>
    <scope>NUCLEOTIDE SEQUENCE [LARGE SCALE GENOMIC DNA]</scope>
    <source>
        <strain evidence="2 3">DSM 45057</strain>
    </source>
</reference>
<gene>
    <name evidence="2" type="ORF">BST12_29790</name>
</gene>
<feature type="region of interest" description="Disordered" evidence="1">
    <location>
        <begin position="1"/>
        <end position="20"/>
    </location>
</feature>
<organism evidence="2 3">
    <name type="scientific">Mycobacterium angelicum</name>
    <dbReference type="NCBI Taxonomy" id="470074"/>
    <lineage>
        <taxon>Bacteria</taxon>
        <taxon>Bacillati</taxon>
        <taxon>Actinomycetota</taxon>
        <taxon>Actinomycetes</taxon>
        <taxon>Mycobacteriales</taxon>
        <taxon>Mycobacteriaceae</taxon>
        <taxon>Mycobacterium</taxon>
    </lineage>
</organism>
<evidence type="ECO:0000256" key="1">
    <source>
        <dbReference type="SAM" id="MobiDB-lite"/>
    </source>
</evidence>
<dbReference type="Proteomes" id="UP000192284">
    <property type="component" value="Unassembled WGS sequence"/>
</dbReference>